<evidence type="ECO:0000259" key="3">
    <source>
        <dbReference type="Pfam" id="PF00692"/>
    </source>
</evidence>
<dbReference type="InterPro" id="IPR033704">
    <property type="entry name" value="dUTPase_trimeric"/>
</dbReference>
<comment type="caution">
    <text evidence="4">The sequence shown here is derived from an EMBL/GenBank/DDBJ whole genome shotgun (WGS) entry which is preliminary data.</text>
</comment>
<dbReference type="OrthoDB" id="9809956at2"/>
<name>A0A3N0HY94_9FIRM</name>
<dbReference type="InterPro" id="IPR029054">
    <property type="entry name" value="dUTPase-like"/>
</dbReference>
<reference evidence="4 5" key="1">
    <citation type="submission" date="2018-11" db="EMBL/GenBank/DDBJ databases">
        <title>Clostridium sp. nov., a member of the family Erysipelotrichaceae isolated from pig faeces.</title>
        <authorList>
            <person name="Chang Y.-H."/>
        </authorList>
    </citation>
    <scope>NUCLEOTIDE SEQUENCE [LARGE SCALE GENOMIC DNA]</scope>
    <source>
        <strain evidence="4 5">YH-panp20</strain>
    </source>
</reference>
<dbReference type="InterPro" id="IPR036157">
    <property type="entry name" value="dUTPase-like_sf"/>
</dbReference>
<evidence type="ECO:0000313" key="5">
    <source>
        <dbReference type="Proteomes" id="UP000276568"/>
    </source>
</evidence>
<dbReference type="EMBL" id="RJQC01000005">
    <property type="protein sequence ID" value="RNM29170.1"/>
    <property type="molecule type" value="Genomic_DNA"/>
</dbReference>
<dbReference type="CDD" id="cd07557">
    <property type="entry name" value="trimeric_dUTPase"/>
    <property type="match status" value="1"/>
</dbReference>
<keyword evidence="5" id="KW-1185">Reference proteome</keyword>
<sequence length="163" mass="18167">MSKLYWARVKKEAIIPTKRLEDAGYDLYPCFEEEYLEIAPAHTKLVPLGVASAFDADYVMVLKERGSTGTKGMAQRAGVIDSGYRSEYMAPITNVNDKPVVIAKKAVADQFDSEEYIVYPYEKAVCQGVLVVMPQLESEEIDLADLQAMQSERMDGRLGSSNK</sequence>
<organism evidence="4 5">
    <name type="scientific">Absicoccus porci</name>
    <dbReference type="NCBI Taxonomy" id="2486576"/>
    <lineage>
        <taxon>Bacteria</taxon>
        <taxon>Bacillati</taxon>
        <taxon>Bacillota</taxon>
        <taxon>Erysipelotrichia</taxon>
        <taxon>Erysipelotrichales</taxon>
        <taxon>Erysipelotrichaceae</taxon>
        <taxon>Absicoccus</taxon>
    </lineage>
</organism>
<proteinExistence type="predicted"/>
<evidence type="ECO:0000256" key="1">
    <source>
        <dbReference type="ARBA" id="ARBA00022801"/>
    </source>
</evidence>
<dbReference type="Proteomes" id="UP000276568">
    <property type="component" value="Unassembled WGS sequence"/>
</dbReference>
<accession>A0A3N0HY94</accession>
<dbReference type="GO" id="GO:0009117">
    <property type="term" value="P:nucleotide metabolic process"/>
    <property type="evidence" value="ECO:0007669"/>
    <property type="project" value="UniProtKB-KW"/>
</dbReference>
<dbReference type="RefSeq" id="WP_128521218.1">
    <property type="nucleotide sequence ID" value="NZ_RJQC01000005.1"/>
</dbReference>
<feature type="domain" description="dUTPase-like" evidence="3">
    <location>
        <begin position="13"/>
        <end position="105"/>
    </location>
</feature>
<dbReference type="Gene3D" id="2.70.40.10">
    <property type="match status" value="1"/>
</dbReference>
<dbReference type="SUPFAM" id="SSF51283">
    <property type="entry name" value="dUTPase-like"/>
    <property type="match status" value="1"/>
</dbReference>
<dbReference type="Pfam" id="PF00692">
    <property type="entry name" value="dUTPase"/>
    <property type="match status" value="1"/>
</dbReference>
<keyword evidence="2" id="KW-0546">Nucleotide metabolism</keyword>
<protein>
    <submittedName>
        <fullName evidence="4">dUTP pyrophosphatase</fullName>
    </submittedName>
</protein>
<keyword evidence="1" id="KW-0378">Hydrolase</keyword>
<evidence type="ECO:0000313" key="4">
    <source>
        <dbReference type="EMBL" id="RNM29170.1"/>
    </source>
</evidence>
<gene>
    <name evidence="4" type="ORF">EDX97_11140</name>
</gene>
<dbReference type="AlphaFoldDB" id="A0A3N0HY94"/>
<evidence type="ECO:0000256" key="2">
    <source>
        <dbReference type="ARBA" id="ARBA00023080"/>
    </source>
</evidence>
<dbReference type="GO" id="GO:0016787">
    <property type="term" value="F:hydrolase activity"/>
    <property type="evidence" value="ECO:0007669"/>
    <property type="project" value="UniProtKB-KW"/>
</dbReference>